<protein>
    <submittedName>
        <fullName evidence="2">Putative aminoglycoside phosphotransferase</fullName>
    </submittedName>
</protein>
<evidence type="ECO:0000256" key="1">
    <source>
        <dbReference type="SAM" id="MobiDB-lite"/>
    </source>
</evidence>
<dbReference type="SUPFAM" id="SSF56112">
    <property type="entry name" value="Protein kinase-like (PK-like)"/>
    <property type="match status" value="1"/>
</dbReference>
<evidence type="ECO:0000313" key="2">
    <source>
        <dbReference type="EMBL" id="OSM04216.1"/>
    </source>
</evidence>
<organism evidence="2 3">
    <name type="scientific">Magnetofaba australis IT-1</name>
    <dbReference type="NCBI Taxonomy" id="1434232"/>
    <lineage>
        <taxon>Bacteria</taxon>
        <taxon>Pseudomonadati</taxon>
        <taxon>Pseudomonadota</taxon>
        <taxon>Magnetococcia</taxon>
        <taxon>Magnetococcales</taxon>
        <taxon>Magnetococcaceae</taxon>
        <taxon>Magnetofaba</taxon>
    </lineage>
</organism>
<dbReference type="InterPro" id="IPR011009">
    <property type="entry name" value="Kinase-like_dom_sf"/>
</dbReference>
<proteinExistence type="predicted"/>
<dbReference type="RefSeq" id="WP_085442319.1">
    <property type="nucleotide sequence ID" value="NZ_LVJN01000019.1"/>
</dbReference>
<comment type="caution">
    <text evidence="2">The sequence shown here is derived from an EMBL/GenBank/DDBJ whole genome shotgun (WGS) entry which is preliminary data.</text>
</comment>
<keyword evidence="3" id="KW-1185">Reference proteome</keyword>
<dbReference type="AlphaFoldDB" id="A0A1Y2K4R1"/>
<reference evidence="2 3" key="1">
    <citation type="journal article" date="2016" name="BMC Genomics">
        <title>Combined genomic and structural analyses of a cultured magnetotactic bacterium reveals its niche adaptation to a dynamic environment.</title>
        <authorList>
            <person name="Araujo A.C."/>
            <person name="Morillo V."/>
            <person name="Cypriano J."/>
            <person name="Teixeira L.C."/>
            <person name="Leao P."/>
            <person name="Lyra S."/>
            <person name="Almeida L.G."/>
            <person name="Bazylinski D.A."/>
            <person name="Vasconcellos A.T."/>
            <person name="Abreu F."/>
            <person name="Lins U."/>
        </authorList>
    </citation>
    <scope>NUCLEOTIDE SEQUENCE [LARGE SCALE GENOMIC DNA]</scope>
    <source>
        <strain evidence="2 3">IT-1</strain>
    </source>
</reference>
<sequence length="364" mass="40243">MTFAKPSSPEATPSAAAPPADAPEALAARLLARADIRIKPIRGRGRNNRLYKVQTSDGQLYALKRYPSLADDPRNRMGRETSALWFLAEHQQSAFPTLLAADPVARAALLSWAPGDPANNGVATGADIQTMLAIMERMHTLRDAVGADALVAASDAVFSLESAHRQVTRRIERLWEAAGDYPELDDFIRARLEPLRDRIFKRAEQHIPRESVLPIRFRTLSLSDFGLHNAMRDADGRLTFLDLEYFGWDDPVKALSDLLWQPAMALRGGLRATLCEEAIQLYEAGGDQTFLRRFAAYHPIMGLIWSMIILNPFLPGGANALRAAGHTEDIGKIRRTRLLRANRYADVLLTGCAGNDHPALAECD</sequence>
<dbReference type="OrthoDB" id="574549at2"/>
<accession>A0A1Y2K4R1</accession>
<gene>
    <name evidence="2" type="ORF">MAIT1_04078</name>
</gene>
<dbReference type="GO" id="GO:0016740">
    <property type="term" value="F:transferase activity"/>
    <property type="evidence" value="ECO:0007669"/>
    <property type="project" value="UniProtKB-KW"/>
</dbReference>
<keyword evidence="2" id="KW-0808">Transferase</keyword>
<name>A0A1Y2K4R1_9PROT</name>
<dbReference type="STRING" id="1434232.MAIT1_04078"/>
<dbReference type="Proteomes" id="UP000194003">
    <property type="component" value="Unassembled WGS sequence"/>
</dbReference>
<dbReference type="EMBL" id="LVJN01000019">
    <property type="protein sequence ID" value="OSM04216.1"/>
    <property type="molecule type" value="Genomic_DNA"/>
</dbReference>
<feature type="region of interest" description="Disordered" evidence="1">
    <location>
        <begin position="1"/>
        <end position="21"/>
    </location>
</feature>
<evidence type="ECO:0000313" key="3">
    <source>
        <dbReference type="Proteomes" id="UP000194003"/>
    </source>
</evidence>